<proteinExistence type="predicted"/>
<evidence type="ECO:0000313" key="1">
    <source>
        <dbReference type="EMBL" id="OUC41553.1"/>
    </source>
</evidence>
<protein>
    <submittedName>
        <fullName evidence="1">Uncharacterized protein</fullName>
    </submittedName>
</protein>
<accession>A0A1Y3E8W6</accession>
<evidence type="ECO:0000313" key="2">
    <source>
        <dbReference type="Proteomes" id="UP000243006"/>
    </source>
</evidence>
<gene>
    <name evidence="1" type="ORF">D917_03264</name>
</gene>
<dbReference type="EMBL" id="LVZM01021297">
    <property type="protein sequence ID" value="OUC41553.1"/>
    <property type="molecule type" value="Genomic_DNA"/>
</dbReference>
<reference evidence="1 2" key="1">
    <citation type="submission" date="2015-04" db="EMBL/GenBank/DDBJ databases">
        <title>Draft genome of the roundworm Trichinella nativa.</title>
        <authorList>
            <person name="Mitreva M."/>
        </authorList>
    </citation>
    <scope>NUCLEOTIDE SEQUENCE [LARGE SCALE GENOMIC DNA]</scope>
    <source>
        <strain evidence="1 2">ISS45</strain>
    </source>
</reference>
<dbReference type="AlphaFoldDB" id="A0A1Y3E8W6"/>
<organism evidence="1 2">
    <name type="scientific">Trichinella nativa</name>
    <dbReference type="NCBI Taxonomy" id="6335"/>
    <lineage>
        <taxon>Eukaryota</taxon>
        <taxon>Metazoa</taxon>
        <taxon>Ecdysozoa</taxon>
        <taxon>Nematoda</taxon>
        <taxon>Enoplea</taxon>
        <taxon>Dorylaimia</taxon>
        <taxon>Trichinellida</taxon>
        <taxon>Trichinellidae</taxon>
        <taxon>Trichinella</taxon>
    </lineage>
</organism>
<comment type="caution">
    <text evidence="1">The sequence shown here is derived from an EMBL/GenBank/DDBJ whole genome shotgun (WGS) entry which is preliminary data.</text>
</comment>
<sequence length="117" mass="13973">MDNFSSLERANRHEDTCDLFSGARNPQRSMISTYTRHRVRGDFQIYDNFRSLPWPNRNFVRYRLFSTLAIESMSSQEIRIRVDNCQKSTILPKSTISFQQSFPTQNQLPNYQKWTKQ</sequence>
<dbReference type="Proteomes" id="UP000243006">
    <property type="component" value="Unassembled WGS sequence"/>
</dbReference>
<name>A0A1Y3E8W6_9BILA</name>